<dbReference type="GO" id="GO:0019005">
    <property type="term" value="C:SCF ubiquitin ligase complex"/>
    <property type="evidence" value="ECO:0007669"/>
    <property type="project" value="TreeGrafter"/>
</dbReference>
<dbReference type="InterPro" id="IPR043136">
    <property type="entry name" value="B30.2/SPRY_sf"/>
</dbReference>
<name>A0A4C1Z1N0_EUMVA</name>
<evidence type="ECO:0000313" key="3">
    <source>
        <dbReference type="EMBL" id="GBP81083.1"/>
    </source>
</evidence>
<sequence length="648" mass="72365">MVTPLGFECPCAVVTLLTDGSHAVGEWKWVQPTNNRNAVVISEDKKQLTFHPVYSSGTAVVQGDSALQQGYHYYWEIKMLTDAYGTDVMIGLGTNKVNTADSEFTFRSILGEDSESYGISYRGTVHHDAQASFESPGFCKGSIVGVRVDLWKGILEFYINRVPQGVSFYNLKRHPILFPMVCSTAAQSAMRLIYTGSWRASLLVDAAKILAQTAHSAVYEQNTTGTQQQYLNRPQSTVLLPPGLWNLMKSQFWLTLPSLEISVKAGPSMANLEVPPKRKRGRKNIFDERLSASLDFAKLSDRKATVVLTSTLKSAGTDPSKYNINSSSVRRQRMKQRKRVAESLKKEFQPNTPLTVHWDGKLIEDITGHKTVDRLPILVSGQGVDQLLAVPKLSHGTGEACASAVYDTIVSWNLGDKIKCFCFDTTAVNTGLRAGACILLEQKIEKDALWLACRHHIMEIVLEAVVVQALGPSSGPEILIFKRFRSAWPSIDQRKFSIVSSDPDALRYVQNIADSTISFAKKQLNDYQPRDDYKELLTLTIIFLGGVPNKGISFRAPAGCIGDDDDERTDRLKMAQEIMEMDLDVEINSRNVKERRQTSAIQRSANLFASPSVRDRAGPSCRADFFLKRQIRKPAMKRKIRHFEDDTI</sequence>
<gene>
    <name evidence="3" type="primary">spsb3</name>
    <name evidence="3" type="ORF">EVAR_37209_1</name>
</gene>
<dbReference type="InterPro" id="IPR003877">
    <property type="entry name" value="SPRY_dom"/>
</dbReference>
<dbReference type="InterPro" id="IPR001870">
    <property type="entry name" value="B30.2/SPRY"/>
</dbReference>
<organism evidence="3 4">
    <name type="scientific">Eumeta variegata</name>
    <name type="common">Bagworm moth</name>
    <name type="synonym">Eumeta japonica</name>
    <dbReference type="NCBI Taxonomy" id="151549"/>
    <lineage>
        <taxon>Eukaryota</taxon>
        <taxon>Metazoa</taxon>
        <taxon>Ecdysozoa</taxon>
        <taxon>Arthropoda</taxon>
        <taxon>Hexapoda</taxon>
        <taxon>Insecta</taxon>
        <taxon>Pterygota</taxon>
        <taxon>Neoptera</taxon>
        <taxon>Endopterygota</taxon>
        <taxon>Lepidoptera</taxon>
        <taxon>Glossata</taxon>
        <taxon>Ditrysia</taxon>
        <taxon>Tineoidea</taxon>
        <taxon>Psychidae</taxon>
        <taxon>Oiketicinae</taxon>
        <taxon>Eumeta</taxon>
    </lineage>
</organism>
<dbReference type="InterPro" id="IPR050672">
    <property type="entry name" value="FBXO45-Fsn/SPSB_families"/>
</dbReference>
<dbReference type="GO" id="GO:0043161">
    <property type="term" value="P:proteasome-mediated ubiquitin-dependent protein catabolic process"/>
    <property type="evidence" value="ECO:0007669"/>
    <property type="project" value="TreeGrafter"/>
</dbReference>
<protein>
    <submittedName>
        <fullName evidence="3">SPRY domain-containing SOCS box protein 3</fullName>
    </submittedName>
</protein>
<dbReference type="AlphaFoldDB" id="A0A4C1Z1N0"/>
<dbReference type="SMART" id="SM00449">
    <property type="entry name" value="SPRY"/>
    <property type="match status" value="1"/>
</dbReference>
<dbReference type="InterPro" id="IPR035754">
    <property type="entry name" value="SPRY_SPSB3"/>
</dbReference>
<dbReference type="EMBL" id="BGZK01001495">
    <property type="protein sequence ID" value="GBP81083.1"/>
    <property type="molecule type" value="Genomic_DNA"/>
</dbReference>
<keyword evidence="4" id="KW-1185">Reference proteome</keyword>
<dbReference type="Proteomes" id="UP000299102">
    <property type="component" value="Unassembled WGS sequence"/>
</dbReference>
<dbReference type="Gene3D" id="2.60.120.920">
    <property type="match status" value="1"/>
</dbReference>
<proteinExistence type="predicted"/>
<dbReference type="InterPro" id="IPR013320">
    <property type="entry name" value="ConA-like_dom_sf"/>
</dbReference>
<reference evidence="3 4" key="1">
    <citation type="journal article" date="2019" name="Commun. Biol.">
        <title>The bagworm genome reveals a unique fibroin gene that provides high tensile strength.</title>
        <authorList>
            <person name="Kono N."/>
            <person name="Nakamura H."/>
            <person name="Ohtoshi R."/>
            <person name="Tomita M."/>
            <person name="Numata K."/>
            <person name="Arakawa K."/>
        </authorList>
    </citation>
    <scope>NUCLEOTIDE SEQUENCE [LARGE SCALE GENOMIC DNA]</scope>
</reference>
<dbReference type="STRING" id="151549.A0A4C1Z1N0"/>
<dbReference type="SUPFAM" id="SSF49899">
    <property type="entry name" value="Concanavalin A-like lectins/glucanases"/>
    <property type="match status" value="1"/>
</dbReference>
<keyword evidence="1" id="KW-0833">Ubl conjugation pathway</keyword>
<evidence type="ECO:0000259" key="2">
    <source>
        <dbReference type="PROSITE" id="PS50188"/>
    </source>
</evidence>
<evidence type="ECO:0000256" key="1">
    <source>
        <dbReference type="ARBA" id="ARBA00022786"/>
    </source>
</evidence>
<dbReference type="CDD" id="cd12876">
    <property type="entry name" value="SPRY_SOCS3"/>
    <property type="match status" value="1"/>
</dbReference>
<comment type="caution">
    <text evidence="3">The sequence shown here is derived from an EMBL/GenBank/DDBJ whole genome shotgun (WGS) entry which is preliminary data.</text>
</comment>
<dbReference type="PANTHER" id="PTHR12245:SF5">
    <property type="entry name" value="SPRY DOMAIN-CONTAINING SOCS BOX PROTEIN 3"/>
    <property type="match status" value="1"/>
</dbReference>
<dbReference type="Pfam" id="PF00622">
    <property type="entry name" value="SPRY"/>
    <property type="match status" value="1"/>
</dbReference>
<feature type="domain" description="B30.2/SPRY" evidence="2">
    <location>
        <begin position="7"/>
        <end position="199"/>
    </location>
</feature>
<accession>A0A4C1Z1N0</accession>
<dbReference type="OrthoDB" id="5951542at2759"/>
<evidence type="ECO:0000313" key="4">
    <source>
        <dbReference type="Proteomes" id="UP000299102"/>
    </source>
</evidence>
<dbReference type="PROSITE" id="PS50188">
    <property type="entry name" value="B302_SPRY"/>
    <property type="match status" value="1"/>
</dbReference>
<dbReference type="PANTHER" id="PTHR12245">
    <property type="entry name" value="SPRY DOMAIN CONTAINING SOCS BOX PROTEIN"/>
    <property type="match status" value="1"/>
</dbReference>